<accession>A0A7I7P3B6</accession>
<evidence type="ECO:0000313" key="4">
    <source>
        <dbReference type="Proteomes" id="UP000466632"/>
    </source>
</evidence>
<feature type="domain" description="Fatty acid desaturase" evidence="2">
    <location>
        <begin position="70"/>
        <end position="333"/>
    </location>
</feature>
<reference evidence="3 4" key="1">
    <citation type="journal article" date="2019" name="Emerg. Microbes Infect.">
        <title>Comprehensive subspecies identification of 175 nontuberculous mycobacteria species based on 7547 genomic profiles.</title>
        <authorList>
            <person name="Matsumoto Y."/>
            <person name="Kinjo T."/>
            <person name="Motooka D."/>
            <person name="Nabeya D."/>
            <person name="Jung N."/>
            <person name="Uechi K."/>
            <person name="Horii T."/>
            <person name="Iida T."/>
            <person name="Fujita J."/>
            <person name="Nakamura S."/>
        </authorList>
    </citation>
    <scope>NUCLEOTIDE SEQUENCE [LARGE SCALE GENOMIC DNA]</scope>
    <source>
        <strain evidence="3 4">JCM 16018</strain>
    </source>
</reference>
<evidence type="ECO:0000313" key="3">
    <source>
        <dbReference type="EMBL" id="BBY03245.1"/>
    </source>
</evidence>
<evidence type="ECO:0000256" key="1">
    <source>
        <dbReference type="SAM" id="MobiDB-lite"/>
    </source>
</evidence>
<dbReference type="InterPro" id="IPR012171">
    <property type="entry name" value="Fatty_acid_desaturase"/>
</dbReference>
<gene>
    <name evidence="3" type="ORF">MSEO_37440</name>
</gene>
<dbReference type="Pfam" id="PF00487">
    <property type="entry name" value="FA_desaturase"/>
    <property type="match status" value="1"/>
</dbReference>
<dbReference type="PANTHER" id="PTHR19353">
    <property type="entry name" value="FATTY ACID DESATURASE 2"/>
    <property type="match status" value="1"/>
</dbReference>
<dbReference type="RefSeq" id="WP_163682649.1">
    <property type="nucleotide sequence ID" value="NZ_AP022582.1"/>
</dbReference>
<evidence type="ECO:0000259" key="2">
    <source>
        <dbReference type="Pfam" id="PF00487"/>
    </source>
</evidence>
<dbReference type="GO" id="GO:0008610">
    <property type="term" value="P:lipid biosynthetic process"/>
    <property type="evidence" value="ECO:0007669"/>
    <property type="project" value="UniProtKB-ARBA"/>
</dbReference>
<dbReference type="EMBL" id="AP022582">
    <property type="protein sequence ID" value="BBY03245.1"/>
    <property type="molecule type" value="Genomic_DNA"/>
</dbReference>
<feature type="region of interest" description="Disordered" evidence="1">
    <location>
        <begin position="357"/>
        <end position="425"/>
    </location>
</feature>
<dbReference type="KEGG" id="mseo:MSEO_37440"/>
<dbReference type="AlphaFoldDB" id="A0A7I7P3B6"/>
<dbReference type="GO" id="GO:0016717">
    <property type="term" value="F:oxidoreductase activity, acting on paired donors, with oxidation of a pair of donors resulting in the reduction of molecular oxygen to two molecules of water"/>
    <property type="evidence" value="ECO:0007669"/>
    <property type="project" value="TreeGrafter"/>
</dbReference>
<proteinExistence type="predicted"/>
<organism evidence="3 4">
    <name type="scientific">Mycobacterium seoulense</name>
    <dbReference type="NCBI Taxonomy" id="386911"/>
    <lineage>
        <taxon>Bacteria</taxon>
        <taxon>Bacillati</taxon>
        <taxon>Actinomycetota</taxon>
        <taxon>Actinomycetes</taxon>
        <taxon>Mycobacteriales</taxon>
        <taxon>Mycobacteriaceae</taxon>
        <taxon>Mycobacterium</taxon>
    </lineage>
</organism>
<dbReference type="Proteomes" id="UP000466632">
    <property type="component" value="Chromosome"/>
</dbReference>
<name>A0A7I7P3B6_9MYCO</name>
<keyword evidence="4" id="KW-1185">Reference proteome</keyword>
<dbReference type="PANTHER" id="PTHR19353:SF19">
    <property type="entry name" value="DELTA(5) FATTY ACID DESATURASE C-RELATED"/>
    <property type="match status" value="1"/>
</dbReference>
<dbReference type="InterPro" id="IPR005804">
    <property type="entry name" value="FA_desaturase_dom"/>
</dbReference>
<dbReference type="CDD" id="cd03506">
    <property type="entry name" value="Delta6-FADS-like"/>
    <property type="match status" value="1"/>
</dbReference>
<protein>
    <submittedName>
        <fullName evidence="3">Fatty acid desaturase</fullName>
    </submittedName>
</protein>
<dbReference type="GO" id="GO:0016020">
    <property type="term" value="C:membrane"/>
    <property type="evidence" value="ECO:0007669"/>
    <property type="project" value="TreeGrafter"/>
</dbReference>
<sequence length="425" mass="48105">MAIADVAEYAHLSGADLEALAVELDTIRRDVEDSRGAADRTYIQRSIAIQRWLDLAARVMIGASRSRTGWVLGTLALAAAKSIENMELGHNIGHGQWDWMNDPEIHSTTWEWDMAGLSSQWRYSHNYRHHVFTNVVGVDDDLGYGVLRVTRDQQWKPSNLLQPLRHLLLSVTFEWGIALHGLHSEHQRARTEAEKSAHTRALLRKIARQAGKDYLLLPALGGRRWRRVLYANAVANLLRNLWAYAVICCGHFADGAEKFVPETLEGETKPQWYLRQMLGSANFRAGPVMAFMSGNLCYQIEHHLYPDLPSNRYPQIARRVQEVCAKYDLPYTTGPLACQYLLVLRTIIKLAMPERFPRATSDDAPETASENRFGSLMTRPRVGANPTARRRGLPPRSAAARTGSTNDARQRAAELSRLLNDRHRR</sequence>